<proteinExistence type="inferred from homology"/>
<keyword evidence="1 6" id="KW-0963">Cytoplasm</keyword>
<dbReference type="Pfam" id="PF02527">
    <property type="entry name" value="GidB"/>
    <property type="match status" value="1"/>
</dbReference>
<dbReference type="EMBL" id="CP036434">
    <property type="protein sequence ID" value="QDV08025.1"/>
    <property type="molecule type" value="Genomic_DNA"/>
</dbReference>
<evidence type="ECO:0000256" key="6">
    <source>
        <dbReference type="HAMAP-Rule" id="MF_00074"/>
    </source>
</evidence>
<dbReference type="RefSeq" id="WP_145199955.1">
    <property type="nucleotide sequence ID" value="NZ_CP036434.1"/>
</dbReference>
<dbReference type="Gene3D" id="3.40.50.150">
    <property type="entry name" value="Vaccinia Virus protein VP39"/>
    <property type="match status" value="1"/>
</dbReference>
<keyword evidence="2 6" id="KW-0698">rRNA processing</keyword>
<dbReference type="PANTHER" id="PTHR31760:SF0">
    <property type="entry name" value="S-ADENOSYL-L-METHIONINE-DEPENDENT METHYLTRANSFERASES SUPERFAMILY PROTEIN"/>
    <property type="match status" value="1"/>
</dbReference>
<feature type="binding site" evidence="6">
    <location>
        <position position="82"/>
    </location>
    <ligand>
        <name>S-adenosyl-L-methionine</name>
        <dbReference type="ChEBI" id="CHEBI:59789"/>
    </ligand>
</feature>
<evidence type="ECO:0000313" key="7">
    <source>
        <dbReference type="EMBL" id="QDV08025.1"/>
    </source>
</evidence>
<evidence type="ECO:0000256" key="1">
    <source>
        <dbReference type="ARBA" id="ARBA00022490"/>
    </source>
</evidence>
<dbReference type="HAMAP" id="MF_00074">
    <property type="entry name" value="16SrRNA_methyltr_G"/>
    <property type="match status" value="1"/>
</dbReference>
<evidence type="ECO:0000256" key="2">
    <source>
        <dbReference type="ARBA" id="ARBA00022552"/>
    </source>
</evidence>
<comment type="similarity">
    <text evidence="6">Belongs to the methyltransferase superfamily. RNA methyltransferase RsmG family.</text>
</comment>
<dbReference type="GO" id="GO:0070043">
    <property type="term" value="F:rRNA (guanine-N7-)-methyltransferase activity"/>
    <property type="evidence" value="ECO:0007669"/>
    <property type="project" value="UniProtKB-UniRule"/>
</dbReference>
<dbReference type="InterPro" id="IPR029063">
    <property type="entry name" value="SAM-dependent_MTases_sf"/>
</dbReference>
<comment type="subcellular location">
    <subcellularLocation>
        <location evidence="6">Cytoplasm</location>
    </subcellularLocation>
</comment>
<dbReference type="SUPFAM" id="SSF53335">
    <property type="entry name" value="S-adenosyl-L-methionine-dependent methyltransferases"/>
    <property type="match status" value="1"/>
</dbReference>
<organism evidence="7 8">
    <name type="scientific">Saltatorellus ferox</name>
    <dbReference type="NCBI Taxonomy" id="2528018"/>
    <lineage>
        <taxon>Bacteria</taxon>
        <taxon>Pseudomonadati</taxon>
        <taxon>Planctomycetota</taxon>
        <taxon>Planctomycetia</taxon>
        <taxon>Planctomycetia incertae sedis</taxon>
        <taxon>Saltatorellus</taxon>
    </lineage>
</organism>
<evidence type="ECO:0000256" key="3">
    <source>
        <dbReference type="ARBA" id="ARBA00022603"/>
    </source>
</evidence>
<evidence type="ECO:0000313" key="8">
    <source>
        <dbReference type="Proteomes" id="UP000320390"/>
    </source>
</evidence>
<dbReference type="Proteomes" id="UP000320390">
    <property type="component" value="Chromosome"/>
</dbReference>
<sequence>MTDPSEFQALSASIGADLSIDGARRLLGYLDAMLDENTRINLTAVRERDAAVRLHALDSVALACLEPEGGPARPPGLALDLGTGNGFPGVAIACLYPDVRVVLMDRRLKKLHAIQRALAAAGFEPEQFEIAHMDAAAARNEGYRARFDLITTRAVGPPEAVGKLAKPLLAPGGRFVAWMSDETEALAKLKCGLELAGSAEYALPAPADRTRRIASYRLQER</sequence>
<keyword evidence="5 6" id="KW-0949">S-adenosyl-L-methionine</keyword>
<evidence type="ECO:0000256" key="5">
    <source>
        <dbReference type="ARBA" id="ARBA00022691"/>
    </source>
</evidence>
<name>A0A518EVA8_9BACT</name>
<dbReference type="EC" id="2.1.1.-" evidence="6"/>
<keyword evidence="4 6" id="KW-0808">Transferase</keyword>
<keyword evidence="8" id="KW-1185">Reference proteome</keyword>
<dbReference type="InterPro" id="IPR003682">
    <property type="entry name" value="rRNA_ssu_MeTfrase_G"/>
</dbReference>
<dbReference type="AlphaFoldDB" id="A0A518EVA8"/>
<accession>A0A518EVA8</accession>
<dbReference type="CDD" id="cd02440">
    <property type="entry name" value="AdoMet_MTases"/>
    <property type="match status" value="1"/>
</dbReference>
<feature type="binding site" evidence="6">
    <location>
        <position position="87"/>
    </location>
    <ligand>
        <name>S-adenosyl-L-methionine</name>
        <dbReference type="ChEBI" id="CHEBI:59789"/>
    </ligand>
</feature>
<dbReference type="PANTHER" id="PTHR31760">
    <property type="entry name" value="S-ADENOSYL-L-METHIONINE-DEPENDENT METHYLTRANSFERASES SUPERFAMILY PROTEIN"/>
    <property type="match status" value="1"/>
</dbReference>
<evidence type="ECO:0000256" key="4">
    <source>
        <dbReference type="ARBA" id="ARBA00022679"/>
    </source>
</evidence>
<dbReference type="GO" id="GO:0005829">
    <property type="term" value="C:cytosol"/>
    <property type="evidence" value="ECO:0007669"/>
    <property type="project" value="TreeGrafter"/>
</dbReference>
<dbReference type="OrthoDB" id="9808773at2"/>
<gene>
    <name evidence="7" type="primary">rsmG_2</name>
    <name evidence="6" type="synonym">rsmG</name>
    <name evidence="7" type="ORF">Poly30_35610</name>
</gene>
<comment type="caution">
    <text evidence="6">Lacks conserved residue(s) required for the propagation of feature annotation.</text>
</comment>
<reference evidence="7 8" key="1">
    <citation type="submission" date="2019-02" db="EMBL/GenBank/DDBJ databases">
        <title>Deep-cultivation of Planctomycetes and their phenomic and genomic characterization uncovers novel biology.</title>
        <authorList>
            <person name="Wiegand S."/>
            <person name="Jogler M."/>
            <person name="Boedeker C."/>
            <person name="Pinto D."/>
            <person name="Vollmers J."/>
            <person name="Rivas-Marin E."/>
            <person name="Kohn T."/>
            <person name="Peeters S.H."/>
            <person name="Heuer A."/>
            <person name="Rast P."/>
            <person name="Oberbeckmann S."/>
            <person name="Bunk B."/>
            <person name="Jeske O."/>
            <person name="Meyerdierks A."/>
            <person name="Storesund J.E."/>
            <person name="Kallscheuer N."/>
            <person name="Luecker S."/>
            <person name="Lage O.M."/>
            <person name="Pohl T."/>
            <person name="Merkel B.J."/>
            <person name="Hornburger P."/>
            <person name="Mueller R.-W."/>
            <person name="Bruemmer F."/>
            <person name="Labrenz M."/>
            <person name="Spormann A.M."/>
            <person name="Op den Camp H."/>
            <person name="Overmann J."/>
            <person name="Amann R."/>
            <person name="Jetten M.S.M."/>
            <person name="Mascher T."/>
            <person name="Medema M.H."/>
            <person name="Devos D.P."/>
            <person name="Kaster A.-K."/>
            <person name="Ovreas L."/>
            <person name="Rohde M."/>
            <person name="Galperin M.Y."/>
            <person name="Jogler C."/>
        </authorList>
    </citation>
    <scope>NUCLEOTIDE SEQUENCE [LARGE SCALE GENOMIC DNA]</scope>
    <source>
        <strain evidence="7 8">Poly30</strain>
    </source>
</reference>
<keyword evidence="3 6" id="KW-0489">Methyltransferase</keyword>
<feature type="binding site" evidence="6">
    <location>
        <position position="153"/>
    </location>
    <ligand>
        <name>S-adenosyl-L-methionine</name>
        <dbReference type="ChEBI" id="CHEBI:59789"/>
    </ligand>
</feature>
<protein>
    <recommendedName>
        <fullName evidence="6">Ribosomal RNA small subunit methyltransferase G</fullName>
        <ecNumber evidence="6">2.1.1.-</ecNumber>
    </recommendedName>
    <alternativeName>
        <fullName evidence="6">16S rRNA 7-methylguanosine methyltransferase</fullName>
        <shortName evidence="6">16S rRNA m7G methyltransferase</shortName>
    </alternativeName>
</protein>
<comment type="function">
    <text evidence="6">Specifically methylates the N7 position of a guanine in 16S rRNA.</text>
</comment>